<name>A0A518EVA0_9BACT</name>
<protein>
    <recommendedName>
        <fullName evidence="4">Transposase IS4-like domain-containing protein</fullName>
    </recommendedName>
</protein>
<proteinExistence type="predicted"/>
<accession>A0A518EVA0</accession>
<dbReference type="EMBL" id="CP036434">
    <property type="protein sequence ID" value="QDV07978.1"/>
    <property type="molecule type" value="Genomic_DNA"/>
</dbReference>
<sequence>MASLKIGSHRALSMHGQPGQSGADVRRPSSPIWRSKPHGRLADATGESVAQVLTDSTVGDGATGVAIIEDVPCPVRTVRADAARDTGPIHESAEARGAEVVVPPISSASQSARRRGCKERNRTVRPVKEFGRRWWKKESGDHRQGWLENTFFRSKFVIDTLLVWTLLAHVPPIKSSSHWLRLFRSVAALPNLGRNDWAEATVACGVLTRMRALGWPRSEKIAR</sequence>
<feature type="region of interest" description="Disordered" evidence="1">
    <location>
        <begin position="1"/>
        <end position="45"/>
    </location>
</feature>
<reference evidence="2 3" key="1">
    <citation type="submission" date="2019-02" db="EMBL/GenBank/DDBJ databases">
        <title>Deep-cultivation of Planctomycetes and their phenomic and genomic characterization uncovers novel biology.</title>
        <authorList>
            <person name="Wiegand S."/>
            <person name="Jogler M."/>
            <person name="Boedeker C."/>
            <person name="Pinto D."/>
            <person name="Vollmers J."/>
            <person name="Rivas-Marin E."/>
            <person name="Kohn T."/>
            <person name="Peeters S.H."/>
            <person name="Heuer A."/>
            <person name="Rast P."/>
            <person name="Oberbeckmann S."/>
            <person name="Bunk B."/>
            <person name="Jeske O."/>
            <person name="Meyerdierks A."/>
            <person name="Storesund J.E."/>
            <person name="Kallscheuer N."/>
            <person name="Luecker S."/>
            <person name="Lage O.M."/>
            <person name="Pohl T."/>
            <person name="Merkel B.J."/>
            <person name="Hornburger P."/>
            <person name="Mueller R.-W."/>
            <person name="Bruemmer F."/>
            <person name="Labrenz M."/>
            <person name="Spormann A.M."/>
            <person name="Op den Camp H."/>
            <person name="Overmann J."/>
            <person name="Amann R."/>
            <person name="Jetten M.S.M."/>
            <person name="Mascher T."/>
            <person name="Medema M.H."/>
            <person name="Devos D.P."/>
            <person name="Kaster A.-K."/>
            <person name="Ovreas L."/>
            <person name="Rohde M."/>
            <person name="Galperin M.Y."/>
            <person name="Jogler C."/>
        </authorList>
    </citation>
    <scope>NUCLEOTIDE SEQUENCE [LARGE SCALE GENOMIC DNA]</scope>
    <source>
        <strain evidence="2 3">Poly30</strain>
    </source>
</reference>
<evidence type="ECO:0008006" key="4">
    <source>
        <dbReference type="Google" id="ProtNLM"/>
    </source>
</evidence>
<dbReference type="AlphaFoldDB" id="A0A518EVA0"/>
<gene>
    <name evidence="2" type="ORF">Poly30_35140</name>
</gene>
<dbReference type="Proteomes" id="UP000320390">
    <property type="component" value="Chromosome"/>
</dbReference>
<evidence type="ECO:0000313" key="2">
    <source>
        <dbReference type="EMBL" id="QDV07978.1"/>
    </source>
</evidence>
<evidence type="ECO:0000256" key="1">
    <source>
        <dbReference type="SAM" id="MobiDB-lite"/>
    </source>
</evidence>
<keyword evidence="3" id="KW-1185">Reference proteome</keyword>
<evidence type="ECO:0000313" key="3">
    <source>
        <dbReference type="Proteomes" id="UP000320390"/>
    </source>
</evidence>
<organism evidence="2 3">
    <name type="scientific">Saltatorellus ferox</name>
    <dbReference type="NCBI Taxonomy" id="2528018"/>
    <lineage>
        <taxon>Bacteria</taxon>
        <taxon>Pseudomonadati</taxon>
        <taxon>Planctomycetota</taxon>
        <taxon>Planctomycetia</taxon>
        <taxon>Planctomycetia incertae sedis</taxon>
        <taxon>Saltatorellus</taxon>
    </lineage>
</organism>